<dbReference type="CDD" id="cd03143">
    <property type="entry name" value="A4_beta-galactosidase_middle_domain"/>
    <property type="match status" value="2"/>
</dbReference>
<dbReference type="Gene3D" id="3.40.50.880">
    <property type="match status" value="1"/>
</dbReference>
<dbReference type="SUPFAM" id="SSF52317">
    <property type="entry name" value="Class I glutamine amidotransferase-like"/>
    <property type="match status" value="1"/>
</dbReference>
<dbReference type="KEGG" id="pbr:PB2503_13034"/>
<dbReference type="EMBL" id="CP002156">
    <property type="protein sequence ID" value="ADM10644.1"/>
    <property type="molecule type" value="Genomic_DNA"/>
</dbReference>
<keyword evidence="5" id="KW-1185">Reference proteome</keyword>
<reference evidence="4 5" key="2">
    <citation type="journal article" date="2011" name="J. Bacteriol.">
        <title>Complete genome sequence of strain HTCC2503T of Parvularcula bermudensis, the type species of the order "Parvularculales" in the class Alphaproteobacteria.</title>
        <authorList>
            <person name="Oh H.M."/>
            <person name="Kang I."/>
            <person name="Vergin K.L."/>
            <person name="Kang D."/>
            <person name="Rhee K.H."/>
            <person name="Giovannoni S.J."/>
            <person name="Cho J.C."/>
        </authorList>
    </citation>
    <scope>NUCLEOTIDE SEQUENCE [LARGE SCALE GENOMIC DNA]</scope>
    <source>
        <strain evidence="5">ATCC BAA-594 / HTCC2503 / KCTC 12087</strain>
    </source>
</reference>
<evidence type="ECO:0000259" key="2">
    <source>
        <dbReference type="Pfam" id="PF07584"/>
    </source>
</evidence>
<feature type="transmembrane region" description="Helical" evidence="1">
    <location>
        <begin position="630"/>
        <end position="647"/>
    </location>
</feature>
<feature type="transmembrane region" description="Helical" evidence="1">
    <location>
        <begin position="606"/>
        <end position="624"/>
    </location>
</feature>
<dbReference type="eggNOG" id="ENOG502Z7KE">
    <property type="taxonomic scope" value="Bacteria"/>
</dbReference>
<keyword evidence="1" id="KW-1133">Transmembrane helix</keyword>
<dbReference type="InterPro" id="IPR011933">
    <property type="entry name" value="Double_TM_dom"/>
</dbReference>
<evidence type="ECO:0000256" key="1">
    <source>
        <dbReference type="SAM" id="Phobius"/>
    </source>
</evidence>
<feature type="domain" description="Aerotolerance regulator N-terminal" evidence="2">
    <location>
        <begin position="4"/>
        <end position="78"/>
    </location>
</feature>
<evidence type="ECO:0000259" key="3">
    <source>
        <dbReference type="Pfam" id="PF13709"/>
    </source>
</evidence>
<keyword evidence="1" id="KW-0812">Transmembrane</keyword>
<dbReference type="STRING" id="314260.PB2503_13034"/>
<feature type="transmembrane region" description="Helical" evidence="1">
    <location>
        <begin position="58"/>
        <end position="80"/>
    </location>
</feature>
<dbReference type="PANTHER" id="PTHR37464:SF1">
    <property type="entry name" value="BLL2463 PROTEIN"/>
    <property type="match status" value="1"/>
</dbReference>
<dbReference type="Gene3D" id="3.40.50.12140">
    <property type="entry name" value="Domain of unknown function DUF4159"/>
    <property type="match status" value="1"/>
</dbReference>
<feature type="domain" description="DUF4159" evidence="3">
    <location>
        <begin position="671"/>
        <end position="879"/>
    </location>
</feature>
<proteinExistence type="predicted"/>
<dbReference type="NCBIfam" id="TIGR02226">
    <property type="entry name" value="two_anch"/>
    <property type="match status" value="1"/>
</dbReference>
<evidence type="ECO:0008006" key="6">
    <source>
        <dbReference type="Google" id="ProtNLM"/>
    </source>
</evidence>
<organism evidence="4 5">
    <name type="scientific">Parvularcula bermudensis (strain ATCC BAA-594 / HTCC2503 / KCTC 12087)</name>
    <dbReference type="NCBI Taxonomy" id="314260"/>
    <lineage>
        <taxon>Bacteria</taxon>
        <taxon>Pseudomonadati</taxon>
        <taxon>Pseudomonadota</taxon>
        <taxon>Alphaproteobacteria</taxon>
        <taxon>Parvularculales</taxon>
        <taxon>Parvularculaceae</taxon>
        <taxon>Parvularcula</taxon>
    </lineage>
</organism>
<dbReference type="Pfam" id="PF13709">
    <property type="entry name" value="DUF4159"/>
    <property type="match status" value="1"/>
</dbReference>
<accession>E0TG73</accession>
<dbReference type="PANTHER" id="PTHR37464">
    <property type="entry name" value="BLL2463 PROTEIN"/>
    <property type="match status" value="1"/>
</dbReference>
<dbReference type="RefSeq" id="WP_013301618.1">
    <property type="nucleotide sequence ID" value="NC_014414.1"/>
</dbReference>
<dbReference type="Proteomes" id="UP000001302">
    <property type="component" value="Chromosome"/>
</dbReference>
<dbReference type="AlphaFoldDB" id="E0TG73"/>
<dbReference type="HOGENOM" id="CLU_014519_0_0_5"/>
<protein>
    <recommendedName>
        <fullName evidence="6">N-terminal double-transmembrane domain protein</fullName>
    </recommendedName>
</protein>
<dbReference type="Pfam" id="PF07584">
    <property type="entry name" value="BatA"/>
    <property type="match status" value="1"/>
</dbReference>
<dbReference type="OrthoDB" id="9773014at2"/>
<name>E0TG73_PARBH</name>
<keyword evidence="1" id="KW-0472">Membrane</keyword>
<reference evidence="5" key="1">
    <citation type="submission" date="2010-08" db="EMBL/GenBank/DDBJ databases">
        <title>Genome sequence of Parvularcula bermudensis HTCC2503.</title>
        <authorList>
            <person name="Kang D.-M."/>
            <person name="Oh H.-M."/>
            <person name="Cho J.-C."/>
        </authorList>
    </citation>
    <scope>NUCLEOTIDE SEQUENCE [LARGE SCALE GENOMIC DNA]</scope>
    <source>
        <strain evidence="5">ATCC BAA-594 / HTCC2503 / KCTC 12087</strain>
    </source>
</reference>
<evidence type="ECO:0000313" key="5">
    <source>
        <dbReference type="Proteomes" id="UP000001302"/>
    </source>
</evidence>
<dbReference type="InterPro" id="IPR024163">
    <property type="entry name" value="Aerotolerance_reg_N"/>
</dbReference>
<evidence type="ECO:0000313" key="4">
    <source>
        <dbReference type="EMBL" id="ADM10644.1"/>
    </source>
</evidence>
<gene>
    <name evidence="4" type="ordered locus">PB2503_13034</name>
</gene>
<dbReference type="InterPro" id="IPR025297">
    <property type="entry name" value="DUF4159"/>
</dbReference>
<dbReference type="InterPro" id="IPR029062">
    <property type="entry name" value="Class_I_gatase-like"/>
</dbReference>
<sequence length="901" mass="95592">MTGLSFAAPWLLLALLGLPLLWWLLKATPPPPTRTPFGGTVFLKGLRATKDTPAATPLWLLLIRLFVLALLIIGLAGPIWGARDTLAGQKPLLIVLDDTWPAAPGWRQRQETVRALALDPEAAGRTVRLLRTAGEASLSDPMRFDRAADDIAGIVPQAGNADRAGALPLMEGATSILWISDGVIGRSGADASFLQRIARTEEVYLLRPGPAGALALRGMTAESEGLRLTVERIGDHWSEADLRVIGREGQRLAETTVRFDANARQATGKIRLPLALQNEVIRAEIGGVTSAGATWLADAGSRRVRAGVVSDGDETLLDGGFYLQSALEEAAVVATAPLADLLNAETGMIILDDIGTIRPDLTQRVSQWVEAGGVLVRFAGPNTANTSTHQRRDLPPLLPLPLIAGERALGGALSWTSPQTLAPFPQNSPFAGLDLSGAPVVRRQVLANPNALDQAEIWASLTDETPLVTARRQGDGVIVLFHVTATPTWSDLPLSGVFPAVFGRLADLAAGTLEVEAAATLPPYLLLDGFGRLRPPGDRAEALRSAPRDAQARRPAPGLYGDARAARAVNTYPEGAAQLDPLTGVRTPANVTYLATEGTAGRSGPALITAALVLLLIDALAGGLLHRRTIGTAALVVLAAILFPVMTNEAAAQTRRPPIDPAAATATLKVRFGYVETGDAATDRLSRQGLTGLATEAYRRSALEPAPPMAIDIESDDLSVFPLIYWPIRPDIPPPSDAALAALESFMAGGGLLLIDTMDGEQQTDASLTAAGDALRSILLRMNVPPLEPLPEGHILTKSFYRLDDLHGRNSGGEVWIESDSALRESTDGVPSLIIGGRDWAAAWAIDDRGQPVRSPGRGGERRREYAFRAGINIAMVALTGNYKGDQVHVQSLLDEMGETR</sequence>